<evidence type="ECO:0000256" key="4">
    <source>
        <dbReference type="ARBA" id="ARBA00023136"/>
    </source>
</evidence>
<keyword evidence="3 5" id="KW-1133">Transmembrane helix</keyword>
<evidence type="ECO:0000313" key="8">
    <source>
        <dbReference type="Proteomes" id="UP000238442"/>
    </source>
</evidence>
<evidence type="ECO:0000256" key="5">
    <source>
        <dbReference type="SAM" id="Phobius"/>
    </source>
</evidence>
<name>A0A2S0HXQ8_9FLAO</name>
<dbReference type="AlphaFoldDB" id="A0A2S0HXQ8"/>
<dbReference type="KEGG" id="aue:C5O00_09795"/>
<feature type="transmembrane region" description="Helical" evidence="5">
    <location>
        <begin position="288"/>
        <end position="310"/>
    </location>
</feature>
<evidence type="ECO:0000256" key="1">
    <source>
        <dbReference type="ARBA" id="ARBA00004141"/>
    </source>
</evidence>
<evidence type="ECO:0000256" key="2">
    <source>
        <dbReference type="ARBA" id="ARBA00022692"/>
    </source>
</evidence>
<proteinExistence type="predicted"/>
<dbReference type="Proteomes" id="UP000238442">
    <property type="component" value="Chromosome"/>
</dbReference>
<dbReference type="EMBL" id="CP027062">
    <property type="protein sequence ID" value="AVI51449.1"/>
    <property type="molecule type" value="Genomic_DNA"/>
</dbReference>
<dbReference type="Pfam" id="PF04932">
    <property type="entry name" value="Wzy_C"/>
    <property type="match status" value="1"/>
</dbReference>
<feature type="transmembrane region" description="Helical" evidence="5">
    <location>
        <begin position="257"/>
        <end position="276"/>
    </location>
</feature>
<dbReference type="PANTHER" id="PTHR37422">
    <property type="entry name" value="TEICHURONIC ACID BIOSYNTHESIS PROTEIN TUAE"/>
    <property type="match status" value="1"/>
</dbReference>
<evidence type="ECO:0000313" key="7">
    <source>
        <dbReference type="EMBL" id="AVI51449.1"/>
    </source>
</evidence>
<feature type="transmembrane region" description="Helical" evidence="5">
    <location>
        <begin position="206"/>
        <end position="226"/>
    </location>
</feature>
<accession>A0A2S0HXQ8</accession>
<keyword evidence="2 5" id="KW-0812">Transmembrane</keyword>
<keyword evidence="8" id="KW-1185">Reference proteome</keyword>
<dbReference type="RefSeq" id="WP_105216689.1">
    <property type="nucleotide sequence ID" value="NZ_CP027062.1"/>
</dbReference>
<protein>
    <recommendedName>
        <fullName evidence="6">O-antigen ligase-related domain-containing protein</fullName>
    </recommendedName>
</protein>
<feature type="transmembrane region" description="Helical" evidence="5">
    <location>
        <begin position="167"/>
        <end position="186"/>
    </location>
</feature>
<feature type="transmembrane region" description="Helical" evidence="5">
    <location>
        <begin position="381"/>
        <end position="400"/>
    </location>
</feature>
<keyword evidence="4 5" id="KW-0472">Membrane</keyword>
<dbReference type="InterPro" id="IPR007016">
    <property type="entry name" value="O-antigen_ligase-rel_domated"/>
</dbReference>
<feature type="transmembrane region" description="Helical" evidence="5">
    <location>
        <begin position="59"/>
        <end position="78"/>
    </location>
</feature>
<dbReference type="InterPro" id="IPR051533">
    <property type="entry name" value="WaaL-like"/>
</dbReference>
<dbReference type="PANTHER" id="PTHR37422:SF13">
    <property type="entry name" value="LIPOPOLYSACCHARIDE BIOSYNTHESIS PROTEIN PA4999-RELATED"/>
    <property type="match status" value="1"/>
</dbReference>
<feature type="transmembrane region" description="Helical" evidence="5">
    <location>
        <begin position="430"/>
        <end position="449"/>
    </location>
</feature>
<feature type="transmembrane region" description="Helical" evidence="5">
    <location>
        <begin position="233"/>
        <end position="251"/>
    </location>
</feature>
<reference evidence="7 8" key="1">
    <citation type="submission" date="2018-02" db="EMBL/GenBank/DDBJ databases">
        <title>Genomic analysis of the strain RR4-38 isolated from a seawater recirculating aquaculture system.</title>
        <authorList>
            <person name="Kim Y.-S."/>
            <person name="Jang Y.H."/>
            <person name="Kim K.-H."/>
        </authorList>
    </citation>
    <scope>NUCLEOTIDE SEQUENCE [LARGE SCALE GENOMIC DNA]</scope>
    <source>
        <strain evidence="7 8">RR4-38</strain>
    </source>
</reference>
<evidence type="ECO:0000256" key="3">
    <source>
        <dbReference type="ARBA" id="ARBA00022989"/>
    </source>
</evidence>
<comment type="subcellular location">
    <subcellularLocation>
        <location evidence="1">Membrane</location>
        <topology evidence="1">Multi-pass membrane protein</topology>
    </subcellularLocation>
</comment>
<dbReference type="OrthoDB" id="1118890at2"/>
<gene>
    <name evidence="7" type="ORF">C5O00_09795</name>
</gene>
<evidence type="ECO:0000259" key="6">
    <source>
        <dbReference type="Pfam" id="PF04932"/>
    </source>
</evidence>
<dbReference type="GO" id="GO:0016020">
    <property type="term" value="C:membrane"/>
    <property type="evidence" value="ECO:0007669"/>
    <property type="project" value="UniProtKB-SubCell"/>
</dbReference>
<sequence length="452" mass="50681">MRTVKPIKRITYIQLLILHAGIAVIIFLFESFAQLYFVGVLAYFLFRTFANYNRNDEVLFAAAYITGFEVFSRMTGGVGISYEFAKYSVIGFMFLGMFYRGINIRSWPYFIFILLLVPGILFSAINLNYDTNVASALSFNLSGPVCLAITALYCYRRKISAIKFEQLLLAILLPIVSMTVYLYLYTPNIRDILSGTHSNFEASGGFGPNQVATILGLGMFILFTRLLTIRSRLVNIVDLILLAIVSYRGIITFSRGGIITAAVIAGVFVIFHFIRSDVRTRSALIPKILFIGGVILLTWLYSSVSTFGLIDKRYSNQDAAGRVKQDISTGRAELLKSELQAFYDAPLTGIGVGKIREYRFEATGRISATHNEVSRLLSEHGLPGLFALTILIITPIFLLLSSKPNRYLLPLFFFWLLTINHSSMRIAAPAFIYGLALIQIIHAKPKTLIHRK</sequence>
<feature type="transmembrane region" description="Helical" evidence="5">
    <location>
        <begin position="133"/>
        <end position="155"/>
    </location>
</feature>
<feature type="domain" description="O-antigen ligase-related" evidence="6">
    <location>
        <begin position="241"/>
        <end position="388"/>
    </location>
</feature>
<organism evidence="7 8">
    <name type="scientific">Pukyongia salina</name>
    <dbReference type="NCBI Taxonomy" id="2094025"/>
    <lineage>
        <taxon>Bacteria</taxon>
        <taxon>Pseudomonadati</taxon>
        <taxon>Bacteroidota</taxon>
        <taxon>Flavobacteriia</taxon>
        <taxon>Flavobacteriales</taxon>
        <taxon>Flavobacteriaceae</taxon>
        <taxon>Pukyongia</taxon>
    </lineage>
</organism>
<feature type="transmembrane region" description="Helical" evidence="5">
    <location>
        <begin position="109"/>
        <end position="127"/>
    </location>
</feature>